<accession>A0A504Z8D5</accession>
<evidence type="ECO:0000256" key="1">
    <source>
        <dbReference type="SAM" id="MobiDB-lite"/>
    </source>
</evidence>
<organism evidence="2 3">
    <name type="scientific">Fasciola gigantica</name>
    <name type="common">Giant liver fluke</name>
    <dbReference type="NCBI Taxonomy" id="46835"/>
    <lineage>
        <taxon>Eukaryota</taxon>
        <taxon>Metazoa</taxon>
        <taxon>Spiralia</taxon>
        <taxon>Lophotrochozoa</taxon>
        <taxon>Platyhelminthes</taxon>
        <taxon>Trematoda</taxon>
        <taxon>Digenea</taxon>
        <taxon>Plagiorchiida</taxon>
        <taxon>Echinostomata</taxon>
        <taxon>Echinostomatoidea</taxon>
        <taxon>Fasciolidae</taxon>
        <taxon>Fasciola</taxon>
    </lineage>
</organism>
<comment type="caution">
    <text evidence="2">The sequence shown here is derived from an EMBL/GenBank/DDBJ whole genome shotgun (WGS) entry which is preliminary data.</text>
</comment>
<feature type="compositionally biased region" description="Basic residues" evidence="1">
    <location>
        <begin position="69"/>
        <end position="90"/>
    </location>
</feature>
<dbReference type="OrthoDB" id="6245790at2759"/>
<dbReference type="AlphaFoldDB" id="A0A504Z8D5"/>
<dbReference type="CDD" id="cd02325">
    <property type="entry name" value="R3H"/>
    <property type="match status" value="1"/>
</dbReference>
<dbReference type="SUPFAM" id="SSF82708">
    <property type="entry name" value="R3H domain"/>
    <property type="match status" value="1"/>
</dbReference>
<protein>
    <recommendedName>
        <fullName evidence="4">R3H-associated N-terminal domain-containing protein</fullName>
    </recommendedName>
</protein>
<dbReference type="InterPro" id="IPR036867">
    <property type="entry name" value="R3H_dom_sf"/>
</dbReference>
<proteinExistence type="predicted"/>
<dbReference type="GO" id="GO:0003676">
    <property type="term" value="F:nucleic acid binding"/>
    <property type="evidence" value="ECO:0007669"/>
    <property type="project" value="InterPro"/>
</dbReference>
<dbReference type="Proteomes" id="UP000316759">
    <property type="component" value="Unassembled WGS sequence"/>
</dbReference>
<evidence type="ECO:0008006" key="4">
    <source>
        <dbReference type="Google" id="ProtNLM"/>
    </source>
</evidence>
<name>A0A504Z8D5_FASGI</name>
<gene>
    <name evidence="2" type="ORF">FGIG_04867</name>
</gene>
<evidence type="ECO:0000313" key="3">
    <source>
        <dbReference type="Proteomes" id="UP000316759"/>
    </source>
</evidence>
<dbReference type="EMBL" id="SUNJ01002278">
    <property type="protein sequence ID" value="TPP66108.1"/>
    <property type="molecule type" value="Genomic_DNA"/>
</dbReference>
<feature type="region of interest" description="Disordered" evidence="1">
    <location>
        <begin position="188"/>
        <end position="223"/>
    </location>
</feature>
<sequence>MTASVRAFYPPSIRAIWDTFIALSEADQIRLLGSFYDRSYMNHSDVDLTEVNDDYPDDNGPNFSDRVKQRGQTKTRSRRSHRGAASRKLKSHSEPGGDDCLGAGSFACVAAAISSSLDTGTMDQNGYQPQLELRDSLCRRFANLLSKPHNPFPISGRRKHNRRIRRAITSLDLCLIHRVETELRGWFNRPETSGGAGDSRQHPKRWTPTMSLVGRSEPKESTKLDPSDSIRLLCLDSFERLLVHSVANYLGLFSYSSWCDKLGERQLWVELRAGQPFRPPERTFVSLIETRLISST</sequence>
<evidence type="ECO:0000313" key="2">
    <source>
        <dbReference type="EMBL" id="TPP66108.1"/>
    </source>
</evidence>
<feature type="region of interest" description="Disordered" evidence="1">
    <location>
        <begin position="51"/>
        <end position="96"/>
    </location>
</feature>
<keyword evidence="3" id="KW-1185">Reference proteome</keyword>
<reference evidence="2 3" key="1">
    <citation type="submission" date="2019-04" db="EMBL/GenBank/DDBJ databases">
        <title>Annotation for the trematode Fasciola gigantica.</title>
        <authorList>
            <person name="Choi Y.-J."/>
        </authorList>
    </citation>
    <scope>NUCLEOTIDE SEQUENCE [LARGE SCALE GENOMIC DNA]</scope>
    <source>
        <strain evidence="2">Uganda_cow_1</strain>
    </source>
</reference>